<proteinExistence type="predicted"/>
<dbReference type="GO" id="GO:0016491">
    <property type="term" value="F:oxidoreductase activity"/>
    <property type="evidence" value="ECO:0007669"/>
    <property type="project" value="UniProtKB-ARBA"/>
</dbReference>
<keyword evidence="8" id="KW-1185">Reference proteome</keyword>
<keyword evidence="1" id="KW-0004">4Fe-4S</keyword>
<dbReference type="GO" id="GO:0046872">
    <property type="term" value="F:metal ion binding"/>
    <property type="evidence" value="ECO:0007669"/>
    <property type="project" value="UniProtKB-KW"/>
</dbReference>
<accession>A0A9X1B7S8</accession>
<evidence type="ECO:0000256" key="3">
    <source>
        <dbReference type="ARBA" id="ARBA00022737"/>
    </source>
</evidence>
<dbReference type="InterPro" id="IPR004017">
    <property type="entry name" value="Cys_rich_dom"/>
</dbReference>
<evidence type="ECO:0000256" key="1">
    <source>
        <dbReference type="ARBA" id="ARBA00022485"/>
    </source>
</evidence>
<comment type="caution">
    <text evidence="7">The sequence shown here is derived from an EMBL/GenBank/DDBJ whole genome shotgun (WGS) entry which is preliminary data.</text>
</comment>
<keyword evidence="5" id="KW-0411">Iron-sulfur</keyword>
<organism evidence="7 8">
    <name type="scientific">Thiocapsa imhoffii</name>
    <dbReference type="NCBI Taxonomy" id="382777"/>
    <lineage>
        <taxon>Bacteria</taxon>
        <taxon>Pseudomonadati</taxon>
        <taxon>Pseudomonadota</taxon>
        <taxon>Gammaproteobacteria</taxon>
        <taxon>Chromatiales</taxon>
        <taxon>Chromatiaceae</taxon>
        <taxon>Thiocapsa</taxon>
    </lineage>
</organism>
<evidence type="ECO:0000259" key="6">
    <source>
        <dbReference type="Pfam" id="PF02754"/>
    </source>
</evidence>
<dbReference type="SUPFAM" id="SSF54862">
    <property type="entry name" value="4Fe-4S ferredoxins"/>
    <property type="match status" value="1"/>
</dbReference>
<gene>
    <name evidence="7" type="ORF">CKO25_02595</name>
</gene>
<feature type="domain" description="Cysteine-rich" evidence="6">
    <location>
        <begin position="209"/>
        <end position="294"/>
    </location>
</feature>
<evidence type="ECO:0000256" key="5">
    <source>
        <dbReference type="ARBA" id="ARBA00023014"/>
    </source>
</evidence>
<dbReference type="EMBL" id="NRSD01000002">
    <property type="protein sequence ID" value="MBK1643563.1"/>
    <property type="molecule type" value="Genomic_DNA"/>
</dbReference>
<evidence type="ECO:0000256" key="2">
    <source>
        <dbReference type="ARBA" id="ARBA00022723"/>
    </source>
</evidence>
<name>A0A9X1B7S8_9GAMM</name>
<sequence>MAVTPICEGSLEAPTRHPLAWQTAAFHDPHALAAELERVFEICHGCRRCVNLCQAFPTLFDLVDAAETLEVDGVAKADYGKVVDQCYLCDLCYMTKCPYVPPHEWNLDFPHLMLRAKAVKFRQGQTRLRDRVLSRTDAVGTLAGIPVVNAVVNATRTNALGRKVIANLLGIHPDATLPAYSSRPFRTRERGRIRHAAAGQAAGPTTGRVALFTTCYGNYNEPELNADLIAVFEHSALVVTLPASEQCCGMPRMELGDLAAVKAARDANIPILKGLVDAGWDIVAVVPSCVLMFKQVLPLMFPEDDEVHAVKARIFDPFEYLLLRHRQGLLATDFKQSLGTVVYQASCHQRVQNIGQKTREVLALVPNTTVEIIERCSGHDGTYAVKQEFHDAAMKIARPVAKRVEQAAPDHFGSDCPMAGAHIAHALGRDGQQKHPLSLLRMAYGIDTHPQGASPCR</sequence>
<feature type="domain" description="Cysteine-rich" evidence="6">
    <location>
        <begin position="341"/>
        <end position="417"/>
    </location>
</feature>
<keyword evidence="3" id="KW-0677">Repeat</keyword>
<evidence type="ECO:0000313" key="7">
    <source>
        <dbReference type="EMBL" id="MBK1643563.1"/>
    </source>
</evidence>
<dbReference type="PANTHER" id="PTHR32479">
    <property type="entry name" value="GLYCOLATE OXIDASE IRON-SULFUR SUBUNIT"/>
    <property type="match status" value="1"/>
</dbReference>
<protein>
    <submittedName>
        <fullName evidence="7">Fe-S oxidoreductase</fullName>
    </submittedName>
</protein>
<reference evidence="7 8" key="1">
    <citation type="journal article" date="2020" name="Microorganisms">
        <title>Osmotic Adaptation and Compatible Solute Biosynthesis of Phototrophic Bacteria as Revealed from Genome Analyses.</title>
        <authorList>
            <person name="Imhoff J.F."/>
            <person name="Rahn T."/>
            <person name="Kunzel S."/>
            <person name="Keller A."/>
            <person name="Neulinger S.C."/>
        </authorList>
    </citation>
    <scope>NUCLEOTIDE SEQUENCE [LARGE SCALE GENOMIC DNA]</scope>
    <source>
        <strain evidence="7 8">DSM 21303</strain>
    </source>
</reference>
<keyword evidence="4" id="KW-0408">Iron</keyword>
<dbReference type="AlphaFoldDB" id="A0A9X1B7S8"/>
<keyword evidence="2" id="KW-0479">Metal-binding</keyword>
<dbReference type="GO" id="GO:0051539">
    <property type="term" value="F:4 iron, 4 sulfur cluster binding"/>
    <property type="evidence" value="ECO:0007669"/>
    <property type="project" value="UniProtKB-KW"/>
</dbReference>
<evidence type="ECO:0000313" key="8">
    <source>
        <dbReference type="Proteomes" id="UP001138802"/>
    </source>
</evidence>
<evidence type="ECO:0000256" key="4">
    <source>
        <dbReference type="ARBA" id="ARBA00023004"/>
    </source>
</evidence>
<dbReference type="PANTHER" id="PTHR32479:SF19">
    <property type="entry name" value="ANAEROBIC GLYCEROL-3-PHOSPHATE DEHYDROGENASE SUBUNIT C"/>
    <property type="match status" value="1"/>
</dbReference>
<dbReference type="Pfam" id="PF02754">
    <property type="entry name" value="CCG"/>
    <property type="match status" value="2"/>
</dbReference>
<dbReference type="RefSeq" id="WP_200386377.1">
    <property type="nucleotide sequence ID" value="NZ_NRSD01000002.1"/>
</dbReference>
<dbReference type="Proteomes" id="UP001138802">
    <property type="component" value="Unassembled WGS sequence"/>
</dbReference>